<dbReference type="EMBL" id="APJW01000004">
    <property type="protein sequence ID" value="EQM62252.1"/>
    <property type="molecule type" value="Genomic_DNA"/>
</dbReference>
<name>A0ABP2XCW2_9CHLA</name>
<evidence type="ECO:0000313" key="2">
    <source>
        <dbReference type="Proteomes" id="UP000016064"/>
    </source>
</evidence>
<evidence type="ECO:0008006" key="3">
    <source>
        <dbReference type="Google" id="ProtNLM"/>
    </source>
</evidence>
<comment type="caution">
    <text evidence="1">The sequence shown here is derived from an EMBL/GenBank/DDBJ whole genome shotgun (WGS) entry which is preliminary data.</text>
</comment>
<dbReference type="Proteomes" id="UP000016064">
    <property type="component" value="Unassembled WGS sequence"/>
</dbReference>
<dbReference type="Pfam" id="PF04518">
    <property type="entry name" value="Effector_1"/>
    <property type="match status" value="1"/>
</dbReference>
<proteinExistence type="predicted"/>
<accession>A0ABP2XCW2</accession>
<protein>
    <recommendedName>
        <fullName evidence="3">Effector from type III secretion system family protein</fullName>
    </recommendedName>
</protein>
<dbReference type="InterPro" id="IPR007606">
    <property type="entry name" value="T3SS_effector"/>
</dbReference>
<reference evidence="1 2" key="1">
    <citation type="submission" date="2013-07" db="EMBL/GenBank/DDBJ databases">
        <title>Isolation of a new Chlamydia species from the feral Sacred Ibis (Threskiornis aethiopicus): Chlamydia ibidis.</title>
        <authorList>
            <person name="Vorimore F."/>
            <person name="Hsia R.-C."/>
            <person name="Huot-Creasy H."/>
            <person name="Bastian S."/>
            <person name="Deruyter L."/>
            <person name="Passet A."/>
            <person name="Sachse K."/>
            <person name="Bavoil P."/>
            <person name="Myers G."/>
            <person name="Laroucau K."/>
        </authorList>
    </citation>
    <scope>NUCLEOTIDE SEQUENCE [LARGE SCALE GENOMIC DNA]</scope>
    <source>
        <strain evidence="1 2">10-1398/6</strain>
    </source>
</reference>
<evidence type="ECO:0000313" key="1">
    <source>
        <dbReference type="EMBL" id="EQM62252.1"/>
    </source>
</evidence>
<keyword evidence="2" id="KW-1185">Reference proteome</keyword>
<organism evidence="1 2">
    <name type="scientific">Chlamydia ibidis 10-1398/6</name>
    <dbReference type="NCBI Taxonomy" id="1046581"/>
    <lineage>
        <taxon>Bacteria</taxon>
        <taxon>Pseudomonadati</taxon>
        <taxon>Chlamydiota</taxon>
        <taxon>Chlamydiia</taxon>
        <taxon>Chlamydiales</taxon>
        <taxon>Chlamydiaceae</taxon>
        <taxon>Chlamydia/Chlamydophila group</taxon>
        <taxon>Chlamydia</taxon>
    </lineage>
</organism>
<sequence>MDTPFIERYQPYSYLRERPIESERRVSPAEVAADYTKVNEIAHQLQVFQDLLKEASILGLRQELIDSLNREFLQSGAEMALLQTTLAEQNSKEMRKQEKKAFQAHFDKVSPKALTTAPELHPDESGNSVINKMPFQSAFAYILLDKYIPSQESALYALGQELNLSGYAQNLFSPLLEAVKTFNSAPIVYNLGSYISQTSGTSNFKYGYQMVKNRFEEERLALRNDIKNAEQATVLLGKIIKNINSNPSLSEAQKTQLVESANSYIKELEICLVQMKKLMNSLNSLVFIPGSSVYEPSYQIMGSDFSVVEIQTLEGLVVDGEIDIETGTTKGGLLNFFNQCLSDVQNYGDLAQTTQIMLELQLRAMQQEWNLVSASLKIMHNVYRTLISGCR</sequence>
<gene>
    <name evidence="1" type="ORF">H359_1019</name>
</gene>